<dbReference type="SUPFAM" id="SSF52540">
    <property type="entry name" value="P-loop containing nucleoside triphosphate hydrolases"/>
    <property type="match status" value="1"/>
</dbReference>
<dbReference type="FunFam" id="3.40.50.300:FF:001091">
    <property type="entry name" value="Probable disease resistance protein At1g61300"/>
    <property type="match status" value="1"/>
</dbReference>
<evidence type="ECO:0000256" key="3">
    <source>
        <dbReference type="ARBA" id="ARBA00022737"/>
    </source>
</evidence>
<dbReference type="InterPro" id="IPR032675">
    <property type="entry name" value="LRR_dom_sf"/>
</dbReference>
<organism evidence="11">
    <name type="scientific">Sesamum angustifolium</name>
    <dbReference type="NCBI Taxonomy" id="2727405"/>
    <lineage>
        <taxon>Eukaryota</taxon>
        <taxon>Viridiplantae</taxon>
        <taxon>Streptophyta</taxon>
        <taxon>Embryophyta</taxon>
        <taxon>Tracheophyta</taxon>
        <taxon>Spermatophyta</taxon>
        <taxon>Magnoliopsida</taxon>
        <taxon>eudicotyledons</taxon>
        <taxon>Gunneridae</taxon>
        <taxon>Pentapetalae</taxon>
        <taxon>asterids</taxon>
        <taxon>lamiids</taxon>
        <taxon>Lamiales</taxon>
        <taxon>Pedaliaceae</taxon>
        <taxon>Sesamum</taxon>
    </lineage>
</organism>
<dbReference type="InterPro" id="IPR044974">
    <property type="entry name" value="Disease_R_plants"/>
</dbReference>
<dbReference type="Pfam" id="PF23598">
    <property type="entry name" value="LRR_14"/>
    <property type="match status" value="2"/>
</dbReference>
<keyword evidence="5" id="KW-0611">Plant defense</keyword>
<evidence type="ECO:0000313" key="11">
    <source>
        <dbReference type="EMBL" id="KAL0331047.1"/>
    </source>
</evidence>
<dbReference type="InterPro" id="IPR041118">
    <property type="entry name" value="Rx_N"/>
</dbReference>
<evidence type="ECO:0000259" key="10">
    <source>
        <dbReference type="Pfam" id="PF23598"/>
    </source>
</evidence>
<keyword evidence="2" id="KW-0433">Leucine-rich repeat</keyword>
<dbReference type="AlphaFoldDB" id="A0AAW2MKF3"/>
<feature type="domain" description="Disease resistance N-terminal" evidence="8">
    <location>
        <begin position="6"/>
        <end position="87"/>
    </location>
</feature>
<gene>
    <name evidence="11" type="ORF">Sangu_1650200</name>
</gene>
<reference evidence="11" key="2">
    <citation type="journal article" date="2024" name="Plant">
        <title>Genomic evolution and insights into agronomic trait innovations of Sesamum species.</title>
        <authorList>
            <person name="Miao H."/>
            <person name="Wang L."/>
            <person name="Qu L."/>
            <person name="Liu H."/>
            <person name="Sun Y."/>
            <person name="Le M."/>
            <person name="Wang Q."/>
            <person name="Wei S."/>
            <person name="Zheng Y."/>
            <person name="Lin W."/>
            <person name="Duan Y."/>
            <person name="Cao H."/>
            <person name="Xiong S."/>
            <person name="Wang X."/>
            <person name="Wei L."/>
            <person name="Li C."/>
            <person name="Ma Q."/>
            <person name="Ju M."/>
            <person name="Zhao R."/>
            <person name="Li G."/>
            <person name="Mu C."/>
            <person name="Tian Q."/>
            <person name="Mei H."/>
            <person name="Zhang T."/>
            <person name="Gao T."/>
            <person name="Zhang H."/>
        </authorList>
    </citation>
    <scope>NUCLEOTIDE SEQUENCE</scope>
    <source>
        <strain evidence="11">G01</strain>
    </source>
</reference>
<dbReference type="PANTHER" id="PTHR23155:SF1205">
    <property type="entry name" value="DISEASE RESISTANCE PROTEIN RPM1"/>
    <property type="match status" value="1"/>
</dbReference>
<dbReference type="FunFam" id="1.10.10.10:FF:000322">
    <property type="entry name" value="Probable disease resistance protein At1g63360"/>
    <property type="match status" value="1"/>
</dbReference>
<dbReference type="Gene3D" id="1.20.5.4130">
    <property type="match status" value="1"/>
</dbReference>
<dbReference type="GO" id="GO:0098542">
    <property type="term" value="P:defense response to other organism"/>
    <property type="evidence" value="ECO:0007669"/>
    <property type="project" value="TreeGrafter"/>
</dbReference>
<dbReference type="PANTHER" id="PTHR23155">
    <property type="entry name" value="DISEASE RESISTANCE PROTEIN RP"/>
    <property type="match status" value="1"/>
</dbReference>
<evidence type="ECO:0000256" key="6">
    <source>
        <dbReference type="ARBA" id="ARBA00022840"/>
    </source>
</evidence>
<protein>
    <submittedName>
        <fullName evidence="11">Disease resistance protein RPM1</fullName>
    </submittedName>
</protein>
<accession>A0AAW2MKF3</accession>
<evidence type="ECO:0000256" key="2">
    <source>
        <dbReference type="ARBA" id="ARBA00022614"/>
    </source>
</evidence>
<dbReference type="Pfam" id="PF18052">
    <property type="entry name" value="Rx_N"/>
    <property type="match status" value="1"/>
</dbReference>
<dbReference type="SUPFAM" id="SSF52058">
    <property type="entry name" value="L domain-like"/>
    <property type="match status" value="1"/>
</dbReference>
<feature type="domain" description="NB-ARC" evidence="7">
    <location>
        <begin position="171"/>
        <end position="351"/>
    </location>
</feature>
<dbReference type="InterPro" id="IPR002182">
    <property type="entry name" value="NB-ARC"/>
</dbReference>
<feature type="domain" description="Disease resistance R13L4/SHOC-2-like LRR" evidence="10">
    <location>
        <begin position="662"/>
        <end position="847"/>
    </location>
</feature>
<dbReference type="InterPro" id="IPR036388">
    <property type="entry name" value="WH-like_DNA-bd_sf"/>
</dbReference>
<keyword evidence="6" id="KW-0067">ATP-binding</keyword>
<keyword evidence="4" id="KW-0547">Nucleotide-binding</keyword>
<dbReference type="Pfam" id="PF00931">
    <property type="entry name" value="NB-ARC"/>
    <property type="match status" value="1"/>
</dbReference>
<dbReference type="CDD" id="cd14798">
    <property type="entry name" value="RX-CC_like"/>
    <property type="match status" value="1"/>
</dbReference>
<dbReference type="PRINTS" id="PR00364">
    <property type="entry name" value="DISEASERSIST"/>
</dbReference>
<dbReference type="InterPro" id="IPR058922">
    <property type="entry name" value="WHD_DRP"/>
</dbReference>
<dbReference type="GO" id="GO:0043531">
    <property type="term" value="F:ADP binding"/>
    <property type="evidence" value="ECO:0007669"/>
    <property type="project" value="InterPro"/>
</dbReference>
<dbReference type="Gene3D" id="1.10.10.10">
    <property type="entry name" value="Winged helix-like DNA-binding domain superfamily/Winged helix DNA-binding domain"/>
    <property type="match status" value="1"/>
</dbReference>
<comment type="similarity">
    <text evidence="1">Belongs to the disease resistance NB-LRR family.</text>
</comment>
<feature type="domain" description="Disease resistance R13L4/SHOC-2-like LRR" evidence="10">
    <location>
        <begin position="550"/>
        <end position="637"/>
    </location>
</feature>
<feature type="domain" description="Disease resistance protein winged helix" evidence="9">
    <location>
        <begin position="435"/>
        <end position="504"/>
    </location>
</feature>
<dbReference type="GO" id="GO:0051607">
    <property type="term" value="P:defense response to virus"/>
    <property type="evidence" value="ECO:0007669"/>
    <property type="project" value="UniProtKB-ARBA"/>
</dbReference>
<reference evidence="11" key="1">
    <citation type="submission" date="2020-06" db="EMBL/GenBank/DDBJ databases">
        <authorList>
            <person name="Li T."/>
            <person name="Hu X."/>
            <person name="Zhang T."/>
            <person name="Song X."/>
            <person name="Zhang H."/>
            <person name="Dai N."/>
            <person name="Sheng W."/>
            <person name="Hou X."/>
            <person name="Wei L."/>
        </authorList>
    </citation>
    <scope>NUCLEOTIDE SEQUENCE</scope>
    <source>
        <strain evidence="11">G01</strain>
        <tissue evidence="11">Leaf</tissue>
    </source>
</reference>
<dbReference type="InterPro" id="IPR042197">
    <property type="entry name" value="Apaf_helical"/>
</dbReference>
<comment type="caution">
    <text evidence="11">The sequence shown here is derived from an EMBL/GenBank/DDBJ whole genome shotgun (WGS) entry which is preliminary data.</text>
</comment>
<dbReference type="Pfam" id="PF23559">
    <property type="entry name" value="WHD_DRP"/>
    <property type="match status" value="1"/>
</dbReference>
<keyword evidence="3" id="KW-0677">Repeat</keyword>
<evidence type="ECO:0000259" key="7">
    <source>
        <dbReference type="Pfam" id="PF00931"/>
    </source>
</evidence>
<dbReference type="Gene3D" id="3.40.50.300">
    <property type="entry name" value="P-loop containing nucleotide triphosphate hydrolases"/>
    <property type="match status" value="1"/>
</dbReference>
<sequence length="915" mass="105412">MAESAIFFLFKQLSVWLQDEQKLLGGLRQEAELIRAEMGQLRAFLRVADAKEESDLQLKEWVRQVREIAYDTEDVLEGYILRFAHHPQGYSGYLKRIYTSTKYLTARHEIASEIQAIRSRIQNVSQSQQRYRDMYATMLSGSSSNLATTYTWYDGRGDALLLEETEVVGIEKPKKQLIDWLSSTNYGLEIISVVGMAGLGKTTLIKKVYDDPSLKVNFDHHVWIAVSESFRIEQLLRDIIKQLVEEVKQAPPQGLGAMDDVGMREFIYNFLQNKNYVIVLDDVWRINAWEAVRYAFPRSNTRGRGCIIITTRFNNIANAACSKSNGHVYSLTPLTAQDSKELFNRKAFPASSSPPYLKEISESILKRCEGLPLAIVLIGGLLATKNNRIEEWEMFNRSLGSELEEDNLRRMWKLLSLSYYDLPYYLKSCFLYLSIFPEDQLIEKATVIRLWIAEGFVEEKQGKTLEQIAEGYLNELFNRSLLQVAETSRDGRPRNFHIHDLLRECILSKSREQNMIFVNSQGGTKWPDKIRRLALDSSVNYAPICCFENLRSLLVLGAADSKCVSMWNKVLRSGCRLLKVLELRKAPLETIPSEVFRFYHLRHLSLRETEVKVIPKSIGNLKKLETLDLKGNPRCKKLQGSLWDRTLAVSAEALLYRRNEIVVIREIGKLTQLQRLGVTKLRRDHGREFCSSLANLTNLRSLYIYADEGEVLDLQYSLCSTLPFLRCLVLNGRLERIPQWIRSLNALTVLRLSWNRLQNDPLELLQNLPNLLVFGIDCAYEGEGLNFKAGGFQRLKRLILVGLRGLRWVKVEEGSMSRLEELMMRDCKSMGSCGGVEHLRSLQRAWFIDMGEEFVERLCEERRREGDEWKLGHVERVRLLNAVDGVIRSRGIDDNAYRRDDASDADYQDFIGRNN</sequence>
<dbReference type="InterPro" id="IPR027417">
    <property type="entry name" value="P-loop_NTPase"/>
</dbReference>
<dbReference type="GO" id="GO:0005524">
    <property type="term" value="F:ATP binding"/>
    <property type="evidence" value="ECO:0007669"/>
    <property type="project" value="UniProtKB-KW"/>
</dbReference>
<evidence type="ECO:0000259" key="8">
    <source>
        <dbReference type="Pfam" id="PF18052"/>
    </source>
</evidence>
<dbReference type="EMBL" id="JACGWK010000010">
    <property type="protein sequence ID" value="KAL0331047.1"/>
    <property type="molecule type" value="Genomic_DNA"/>
</dbReference>
<dbReference type="Gene3D" id="3.80.10.10">
    <property type="entry name" value="Ribonuclease Inhibitor"/>
    <property type="match status" value="2"/>
</dbReference>
<evidence type="ECO:0000256" key="5">
    <source>
        <dbReference type="ARBA" id="ARBA00022821"/>
    </source>
</evidence>
<dbReference type="Gene3D" id="1.10.8.430">
    <property type="entry name" value="Helical domain of apoptotic protease-activating factors"/>
    <property type="match status" value="1"/>
</dbReference>
<evidence type="ECO:0000256" key="4">
    <source>
        <dbReference type="ARBA" id="ARBA00022741"/>
    </source>
</evidence>
<evidence type="ECO:0000259" key="9">
    <source>
        <dbReference type="Pfam" id="PF23559"/>
    </source>
</evidence>
<dbReference type="InterPro" id="IPR038005">
    <property type="entry name" value="RX-like_CC"/>
</dbReference>
<name>A0AAW2MKF3_9LAMI</name>
<dbReference type="InterPro" id="IPR055414">
    <property type="entry name" value="LRR_R13L4/SHOC2-like"/>
</dbReference>
<evidence type="ECO:0000256" key="1">
    <source>
        <dbReference type="ARBA" id="ARBA00008894"/>
    </source>
</evidence>
<proteinExistence type="inferred from homology"/>